<dbReference type="Proteomes" id="UP001162164">
    <property type="component" value="Unassembled WGS sequence"/>
</dbReference>
<dbReference type="PROSITE" id="PS50005">
    <property type="entry name" value="TPR"/>
    <property type="match status" value="1"/>
</dbReference>
<feature type="repeat" description="TPR" evidence="1">
    <location>
        <begin position="24"/>
        <end position="57"/>
    </location>
</feature>
<dbReference type="Pfam" id="PF13877">
    <property type="entry name" value="RPAP3_C"/>
    <property type="match status" value="1"/>
</dbReference>
<protein>
    <recommendedName>
        <fullName evidence="2">RNA-polymerase II-associated protein 3-like C-terminal domain-containing protein</fullName>
    </recommendedName>
</protein>
<organism evidence="3 4">
    <name type="scientific">Molorchus minor</name>
    <dbReference type="NCBI Taxonomy" id="1323400"/>
    <lineage>
        <taxon>Eukaryota</taxon>
        <taxon>Metazoa</taxon>
        <taxon>Ecdysozoa</taxon>
        <taxon>Arthropoda</taxon>
        <taxon>Hexapoda</taxon>
        <taxon>Insecta</taxon>
        <taxon>Pterygota</taxon>
        <taxon>Neoptera</taxon>
        <taxon>Endopterygota</taxon>
        <taxon>Coleoptera</taxon>
        <taxon>Polyphaga</taxon>
        <taxon>Cucujiformia</taxon>
        <taxon>Chrysomeloidea</taxon>
        <taxon>Cerambycidae</taxon>
        <taxon>Lamiinae</taxon>
        <taxon>Monochamini</taxon>
        <taxon>Molorchus</taxon>
    </lineage>
</organism>
<evidence type="ECO:0000313" key="4">
    <source>
        <dbReference type="Proteomes" id="UP001162164"/>
    </source>
</evidence>
<accession>A0ABQ9IU40</accession>
<reference evidence="3" key="1">
    <citation type="journal article" date="2023" name="Insect Mol. Biol.">
        <title>Genome sequencing provides insights into the evolution of gene families encoding plant cell wall-degrading enzymes in longhorned beetles.</title>
        <authorList>
            <person name="Shin N.R."/>
            <person name="Okamura Y."/>
            <person name="Kirsch R."/>
            <person name="Pauchet Y."/>
        </authorList>
    </citation>
    <scope>NUCLEOTIDE SEQUENCE</scope>
    <source>
        <strain evidence="3">MMC_N1</strain>
    </source>
</reference>
<keyword evidence="1" id="KW-0802">TPR repeat</keyword>
<dbReference type="PANTHER" id="PTHR47329:SF1">
    <property type="entry name" value="OS05G0129900 PROTEIN"/>
    <property type="match status" value="1"/>
</dbReference>
<name>A0ABQ9IU40_9CUCU</name>
<dbReference type="SUPFAM" id="SSF48452">
    <property type="entry name" value="TPR-like"/>
    <property type="match status" value="1"/>
</dbReference>
<dbReference type="PANTHER" id="PTHR47329">
    <property type="entry name" value="OS05G0129900 PROTEIN"/>
    <property type="match status" value="1"/>
</dbReference>
<dbReference type="InterPro" id="IPR025986">
    <property type="entry name" value="RPAP3-like_C"/>
</dbReference>
<dbReference type="SMART" id="SM00028">
    <property type="entry name" value="TPR"/>
    <property type="match status" value="1"/>
</dbReference>
<keyword evidence="4" id="KW-1185">Reference proteome</keyword>
<evidence type="ECO:0000313" key="3">
    <source>
        <dbReference type="EMBL" id="KAJ8965197.1"/>
    </source>
</evidence>
<gene>
    <name evidence="3" type="ORF">NQ317_013349</name>
</gene>
<dbReference type="InterPro" id="IPR019734">
    <property type="entry name" value="TPR_rpt"/>
</dbReference>
<evidence type="ECO:0000256" key="1">
    <source>
        <dbReference type="PROSITE-ProRule" id="PRU00339"/>
    </source>
</evidence>
<sequence>MLPKKRLEAEKDCTLSLKLDNTYVKAYQRRAAAREALKKFEEAEYDTLKVLELEPKNKESRITLERIKKQLGRAEKPPEQRPISKFTISRNGTMPSNKATATSFISTLKTDTTYLKKDVDTVKPVSIWPEQNDIILVKPINKPPHLRIEITEVDGTKSETDITKLSEATDAIKKHVFEKRPVEQVLETPTKTFFNMKRSERNLDNLEHPTALPQPKQEVTCIRSDDLKIIEKNPPKEKRSDLNKNIVENKVLTSYNTTNNNFIVPQTSLQFCLTWKKLKNMEEKYKYLKCVPPHNLPQIFLASLENDIFSSILEVLVKHFIDNKDYVFDILDNLTRVKRFGALAAFMSTEDKANLWKLYDYMKQTEQKDMKELDKLKTKGVSSTYHIVNWS</sequence>
<proteinExistence type="predicted"/>
<dbReference type="InterPro" id="IPR011990">
    <property type="entry name" value="TPR-like_helical_dom_sf"/>
</dbReference>
<evidence type="ECO:0000259" key="2">
    <source>
        <dbReference type="Pfam" id="PF13877"/>
    </source>
</evidence>
<dbReference type="EMBL" id="JAPWTJ010002655">
    <property type="protein sequence ID" value="KAJ8965197.1"/>
    <property type="molecule type" value="Genomic_DNA"/>
</dbReference>
<comment type="caution">
    <text evidence="3">The sequence shown here is derived from an EMBL/GenBank/DDBJ whole genome shotgun (WGS) entry which is preliminary data.</text>
</comment>
<feature type="domain" description="RNA-polymerase II-associated protein 3-like C-terminal" evidence="2">
    <location>
        <begin position="265"/>
        <end position="352"/>
    </location>
</feature>
<dbReference type="Gene3D" id="1.25.40.10">
    <property type="entry name" value="Tetratricopeptide repeat domain"/>
    <property type="match status" value="1"/>
</dbReference>